<dbReference type="InterPro" id="IPR019027">
    <property type="entry name" value="Pilus_biogenesis_CpaD-related"/>
</dbReference>
<protein>
    <recommendedName>
        <fullName evidence="5">Pilus assembly protein CpaD</fullName>
    </recommendedName>
</protein>
<evidence type="ECO:0000313" key="4">
    <source>
        <dbReference type="Proteomes" id="UP000092498"/>
    </source>
</evidence>
<dbReference type="STRING" id="1759059.ATE48_05055"/>
<evidence type="ECO:0000256" key="2">
    <source>
        <dbReference type="SAM" id="SignalP"/>
    </source>
</evidence>
<dbReference type="InParanoid" id="A0A1B1AFJ8"/>
<dbReference type="RefSeq" id="WP_066768447.1">
    <property type="nucleotide sequence ID" value="NZ_CP013244.1"/>
</dbReference>
<sequence length="228" mass="24170">MKSRLPLLLLGVSALTACAGIPHPEIDSAPIASSADRHQPTAQAAIQRIELAAAPGQLELADSERAQLRAFASDYLRYGHGPLVLETPSGGANSDAASILAADARRTLAEAGVSYAAIAGSTRDAGGEAMPILVSFNRFEAQAPECAPLYEQDLAHQSNNQPWASFGCATNFNLAAMVEDPADLTRPRDMAARDSGRRDTVMDAYREGDQTHAERSNDERIAISNAVQ</sequence>
<feature type="signal peptide" evidence="2">
    <location>
        <begin position="1"/>
        <end position="19"/>
    </location>
</feature>
<dbReference type="PROSITE" id="PS51257">
    <property type="entry name" value="PROKAR_LIPOPROTEIN"/>
    <property type="match status" value="1"/>
</dbReference>
<dbReference type="AlphaFoldDB" id="A0A1B1AFJ8"/>
<accession>A0A1B1AFJ8</accession>
<proteinExistence type="predicted"/>
<dbReference type="NCBIfam" id="TIGR02522">
    <property type="entry name" value="pilus_cpaD"/>
    <property type="match status" value="1"/>
</dbReference>
<dbReference type="Pfam" id="PF09476">
    <property type="entry name" value="Pilus_CpaD"/>
    <property type="match status" value="1"/>
</dbReference>
<dbReference type="KEGG" id="cbot:ATE48_05055"/>
<evidence type="ECO:0000256" key="1">
    <source>
        <dbReference type="SAM" id="MobiDB-lite"/>
    </source>
</evidence>
<dbReference type="Proteomes" id="UP000092498">
    <property type="component" value="Chromosome"/>
</dbReference>
<feature type="chain" id="PRO_5008518721" description="Pilus assembly protein CpaD" evidence="2">
    <location>
        <begin position="20"/>
        <end position="228"/>
    </location>
</feature>
<keyword evidence="4" id="KW-1185">Reference proteome</keyword>
<feature type="compositionally biased region" description="Basic and acidic residues" evidence="1">
    <location>
        <begin position="206"/>
        <end position="221"/>
    </location>
</feature>
<evidence type="ECO:0000313" key="3">
    <source>
        <dbReference type="EMBL" id="ANP45324.1"/>
    </source>
</evidence>
<organism evidence="3 4">
    <name type="scientific">Candidatus Viadribacter manganicus</name>
    <dbReference type="NCBI Taxonomy" id="1759059"/>
    <lineage>
        <taxon>Bacteria</taxon>
        <taxon>Pseudomonadati</taxon>
        <taxon>Pseudomonadota</taxon>
        <taxon>Alphaproteobacteria</taxon>
        <taxon>Hyphomonadales</taxon>
        <taxon>Hyphomonadaceae</taxon>
        <taxon>Candidatus Viadribacter</taxon>
    </lineage>
</organism>
<keyword evidence="2" id="KW-0732">Signal</keyword>
<feature type="region of interest" description="Disordered" evidence="1">
    <location>
        <begin position="206"/>
        <end position="228"/>
    </location>
</feature>
<dbReference type="EMBL" id="CP013244">
    <property type="protein sequence ID" value="ANP45324.1"/>
    <property type="molecule type" value="Genomic_DNA"/>
</dbReference>
<name>A0A1B1AFJ8_9PROT</name>
<evidence type="ECO:0008006" key="5">
    <source>
        <dbReference type="Google" id="ProtNLM"/>
    </source>
</evidence>
<dbReference type="InterPro" id="IPR013361">
    <property type="entry name" value="Pilus_CpaD"/>
</dbReference>
<gene>
    <name evidence="3" type="ORF">ATE48_05055</name>
</gene>
<reference evidence="3 4" key="1">
    <citation type="submission" date="2015-11" db="EMBL/GenBank/DDBJ databases">
        <title>Whole-Genome Sequence of Candidatus Oderbacter manganicum from the National Park Lower Oder Valley, Germany.</title>
        <authorList>
            <person name="Braun B."/>
            <person name="Liere K."/>
            <person name="Szewzyk U."/>
        </authorList>
    </citation>
    <scope>NUCLEOTIDE SEQUENCE [LARGE SCALE GENOMIC DNA]</scope>
    <source>
        <strain evidence="3 4">OTSz_A_272</strain>
    </source>
</reference>